<evidence type="ECO:0000313" key="2">
    <source>
        <dbReference type="Proteomes" id="UP000286287"/>
    </source>
</evidence>
<dbReference type="AlphaFoldDB" id="A0A418VAC9"/>
<proteinExistence type="predicted"/>
<protein>
    <submittedName>
        <fullName evidence="1">Uncharacterized protein</fullName>
    </submittedName>
</protein>
<sequence>MADIKFFNESDGQEFSMAQHPKAARVLDDIKVWAESNKFEHVTFWRDPQDEHKFWVQLGDDRLNYWIHDSTFTEGKHETVEMQMDYARGAQRRSAAGFAKFDK</sequence>
<dbReference type="Proteomes" id="UP000286287">
    <property type="component" value="Unassembled WGS sequence"/>
</dbReference>
<organism evidence="1 2">
    <name type="scientific">Deinococcus cavernae</name>
    <dbReference type="NCBI Taxonomy" id="2320857"/>
    <lineage>
        <taxon>Bacteria</taxon>
        <taxon>Thermotogati</taxon>
        <taxon>Deinococcota</taxon>
        <taxon>Deinococci</taxon>
        <taxon>Deinococcales</taxon>
        <taxon>Deinococcaceae</taxon>
        <taxon>Deinococcus</taxon>
    </lineage>
</organism>
<gene>
    <name evidence="1" type="ORF">D3875_17370</name>
</gene>
<reference evidence="1 2" key="1">
    <citation type="submission" date="2018-09" db="EMBL/GenBank/DDBJ databases">
        <authorList>
            <person name="Zhu H."/>
        </authorList>
    </citation>
    <scope>NUCLEOTIDE SEQUENCE [LARGE SCALE GENOMIC DNA]</scope>
    <source>
        <strain evidence="1 2">K2S05-167</strain>
    </source>
</reference>
<comment type="caution">
    <text evidence="1">The sequence shown here is derived from an EMBL/GenBank/DDBJ whole genome shotgun (WGS) entry which is preliminary data.</text>
</comment>
<name>A0A418VAC9_9DEIO</name>
<keyword evidence="2" id="KW-1185">Reference proteome</keyword>
<accession>A0A418VAC9</accession>
<dbReference type="RefSeq" id="WP_119765774.1">
    <property type="nucleotide sequence ID" value="NZ_QYUJ01000014.1"/>
</dbReference>
<dbReference type="EMBL" id="QYUJ01000014">
    <property type="protein sequence ID" value="RJF73050.1"/>
    <property type="molecule type" value="Genomic_DNA"/>
</dbReference>
<dbReference type="OrthoDB" id="72488at2"/>
<evidence type="ECO:0000313" key="1">
    <source>
        <dbReference type="EMBL" id="RJF73050.1"/>
    </source>
</evidence>